<reference evidence="1" key="1">
    <citation type="submission" date="2021-09" db="EMBL/GenBank/DDBJ databases">
        <authorList>
            <consortium name="AG Swart"/>
            <person name="Singh M."/>
            <person name="Singh A."/>
            <person name="Seah K."/>
            <person name="Emmerich C."/>
        </authorList>
    </citation>
    <scope>NUCLEOTIDE SEQUENCE</scope>
    <source>
        <strain evidence="1">ATCC30299</strain>
    </source>
</reference>
<proteinExistence type="predicted"/>
<keyword evidence="2" id="KW-1185">Reference proteome</keyword>
<evidence type="ECO:0000313" key="2">
    <source>
        <dbReference type="Proteomes" id="UP001162131"/>
    </source>
</evidence>
<dbReference type="Proteomes" id="UP001162131">
    <property type="component" value="Unassembled WGS sequence"/>
</dbReference>
<comment type="caution">
    <text evidence="1">The sequence shown here is derived from an EMBL/GenBank/DDBJ whole genome shotgun (WGS) entry which is preliminary data.</text>
</comment>
<protein>
    <submittedName>
        <fullName evidence="1">Uncharacterized protein</fullName>
    </submittedName>
</protein>
<organism evidence="1 2">
    <name type="scientific">Blepharisma stoltei</name>
    <dbReference type="NCBI Taxonomy" id="1481888"/>
    <lineage>
        <taxon>Eukaryota</taxon>
        <taxon>Sar</taxon>
        <taxon>Alveolata</taxon>
        <taxon>Ciliophora</taxon>
        <taxon>Postciliodesmatophora</taxon>
        <taxon>Heterotrichea</taxon>
        <taxon>Heterotrichida</taxon>
        <taxon>Blepharismidae</taxon>
        <taxon>Blepharisma</taxon>
    </lineage>
</organism>
<dbReference type="AlphaFoldDB" id="A0AAU9KDS7"/>
<dbReference type="EMBL" id="CAJZBQ010000053">
    <property type="protein sequence ID" value="CAG9331358.1"/>
    <property type="molecule type" value="Genomic_DNA"/>
</dbReference>
<sequence length="134" mass="15567">MSRFLYSKSYFADLLTYSPFISIMHLFKKLLSKLKPSYLEFEEALPESPEEFKSAHHQIVLKEISKYEDVDLNNLSDSQIKKIAKEIAMIIATSLLKYPNTAECDTVGFNLKKSIAHFRKSSKKWLKISLSNLW</sequence>
<accession>A0AAU9KDS7</accession>
<gene>
    <name evidence="1" type="ORF">BSTOLATCC_MIC53430</name>
</gene>
<evidence type="ECO:0000313" key="1">
    <source>
        <dbReference type="EMBL" id="CAG9331358.1"/>
    </source>
</evidence>
<name>A0AAU9KDS7_9CILI</name>